<evidence type="ECO:0000313" key="2">
    <source>
        <dbReference type="Proteomes" id="UP000805193"/>
    </source>
</evidence>
<gene>
    <name evidence="1" type="ORF">HPB47_018490</name>
</gene>
<name>A0AC60QKL0_IXOPE</name>
<dbReference type="Proteomes" id="UP000805193">
    <property type="component" value="Unassembled WGS sequence"/>
</dbReference>
<feature type="non-terminal residue" evidence="1">
    <location>
        <position position="1"/>
    </location>
</feature>
<dbReference type="EMBL" id="JABSTQ010007636">
    <property type="protein sequence ID" value="KAG0435436.1"/>
    <property type="molecule type" value="Genomic_DNA"/>
</dbReference>
<reference evidence="1 2" key="1">
    <citation type="journal article" date="2020" name="Cell">
        <title>Large-Scale Comparative Analyses of Tick Genomes Elucidate Their Genetic Diversity and Vector Capacities.</title>
        <authorList>
            <consortium name="Tick Genome and Microbiome Consortium (TIGMIC)"/>
            <person name="Jia N."/>
            <person name="Wang J."/>
            <person name="Shi W."/>
            <person name="Du L."/>
            <person name="Sun Y."/>
            <person name="Zhan W."/>
            <person name="Jiang J.F."/>
            <person name="Wang Q."/>
            <person name="Zhang B."/>
            <person name="Ji P."/>
            <person name="Bell-Sakyi L."/>
            <person name="Cui X.M."/>
            <person name="Yuan T.T."/>
            <person name="Jiang B.G."/>
            <person name="Yang W.F."/>
            <person name="Lam T.T."/>
            <person name="Chang Q.C."/>
            <person name="Ding S.J."/>
            <person name="Wang X.J."/>
            <person name="Zhu J.G."/>
            <person name="Ruan X.D."/>
            <person name="Zhao L."/>
            <person name="Wei J.T."/>
            <person name="Ye R.Z."/>
            <person name="Que T.C."/>
            <person name="Du C.H."/>
            <person name="Zhou Y.H."/>
            <person name="Cheng J.X."/>
            <person name="Dai P.F."/>
            <person name="Guo W.B."/>
            <person name="Han X.H."/>
            <person name="Huang E.J."/>
            <person name="Li L.F."/>
            <person name="Wei W."/>
            <person name="Gao Y.C."/>
            <person name="Liu J.Z."/>
            <person name="Shao H.Z."/>
            <person name="Wang X."/>
            <person name="Wang C.C."/>
            <person name="Yang T.C."/>
            <person name="Huo Q.B."/>
            <person name="Li W."/>
            <person name="Chen H.Y."/>
            <person name="Chen S.E."/>
            <person name="Zhou L.G."/>
            <person name="Ni X.B."/>
            <person name="Tian J.H."/>
            <person name="Sheng Y."/>
            <person name="Liu T."/>
            <person name="Pan Y.S."/>
            <person name="Xia L.Y."/>
            <person name="Li J."/>
            <person name="Zhao F."/>
            <person name="Cao W.C."/>
        </authorList>
    </citation>
    <scope>NUCLEOTIDE SEQUENCE [LARGE SCALE GENOMIC DNA]</scope>
    <source>
        <strain evidence="1">Iper-2018</strain>
    </source>
</reference>
<sequence>QNYARGCISRFAARILRDFVPTDTVSIVWAPAHSSLPGNDFAHNTARELAYRAAGDRESGLTLHNDVLTTYQEITQAYPNLTHMMWGCPNLPKGNVETMEQWDALMCSSDPVVQAAACEWAAEAAGAQGLPVA</sequence>
<proteinExistence type="predicted"/>
<comment type="caution">
    <text evidence="1">The sequence shown here is derived from an EMBL/GenBank/DDBJ whole genome shotgun (WGS) entry which is preliminary data.</text>
</comment>
<organism evidence="1 2">
    <name type="scientific">Ixodes persulcatus</name>
    <name type="common">Taiga tick</name>
    <dbReference type="NCBI Taxonomy" id="34615"/>
    <lineage>
        <taxon>Eukaryota</taxon>
        <taxon>Metazoa</taxon>
        <taxon>Ecdysozoa</taxon>
        <taxon>Arthropoda</taxon>
        <taxon>Chelicerata</taxon>
        <taxon>Arachnida</taxon>
        <taxon>Acari</taxon>
        <taxon>Parasitiformes</taxon>
        <taxon>Ixodida</taxon>
        <taxon>Ixodoidea</taxon>
        <taxon>Ixodidae</taxon>
        <taxon>Ixodinae</taxon>
        <taxon>Ixodes</taxon>
    </lineage>
</organism>
<accession>A0AC60QKL0</accession>
<evidence type="ECO:0000313" key="1">
    <source>
        <dbReference type="EMBL" id="KAG0435436.1"/>
    </source>
</evidence>
<protein>
    <submittedName>
        <fullName evidence="1">Uncharacterized protein</fullName>
    </submittedName>
</protein>
<keyword evidence="2" id="KW-1185">Reference proteome</keyword>